<evidence type="ECO:0000313" key="1">
    <source>
        <dbReference type="EMBL" id="KRX90023.1"/>
    </source>
</evidence>
<organism evidence="1 2">
    <name type="scientific">Trichinella pseudospiralis</name>
    <name type="common">Parasitic roundworm</name>
    <dbReference type="NCBI Taxonomy" id="6337"/>
    <lineage>
        <taxon>Eukaryota</taxon>
        <taxon>Metazoa</taxon>
        <taxon>Ecdysozoa</taxon>
        <taxon>Nematoda</taxon>
        <taxon>Enoplea</taxon>
        <taxon>Dorylaimia</taxon>
        <taxon>Trichinellida</taxon>
        <taxon>Trichinellidae</taxon>
        <taxon>Trichinella</taxon>
    </lineage>
</organism>
<accession>A0A0V0XPV5</accession>
<protein>
    <submittedName>
        <fullName evidence="1">Uncharacterized protein</fullName>
    </submittedName>
</protein>
<dbReference type="EMBL" id="JYDU01000178">
    <property type="protein sequence ID" value="KRX90023.1"/>
    <property type="molecule type" value="Genomic_DNA"/>
</dbReference>
<dbReference type="Proteomes" id="UP000054815">
    <property type="component" value="Unassembled WGS sequence"/>
</dbReference>
<name>A0A0V0XPV5_TRIPS</name>
<sequence length="63" mass="7243">MRSNFGGRNKSKPIGYAVDWSTDTEKKQKSQQRGSAIVAYLRKHRNGTIFEAVAQYMEYSNLE</sequence>
<gene>
    <name evidence="1" type="ORF">T4E_9655</name>
</gene>
<evidence type="ECO:0000313" key="2">
    <source>
        <dbReference type="Proteomes" id="UP000054815"/>
    </source>
</evidence>
<comment type="caution">
    <text evidence="1">The sequence shown here is derived from an EMBL/GenBank/DDBJ whole genome shotgun (WGS) entry which is preliminary data.</text>
</comment>
<dbReference type="AlphaFoldDB" id="A0A0V0XPV5"/>
<proteinExistence type="predicted"/>
<reference evidence="1 2" key="1">
    <citation type="submission" date="2015-01" db="EMBL/GenBank/DDBJ databases">
        <title>Evolution of Trichinella species and genotypes.</title>
        <authorList>
            <person name="Korhonen P.K."/>
            <person name="Edoardo P."/>
            <person name="Giuseppe L.R."/>
            <person name="Gasser R.B."/>
        </authorList>
    </citation>
    <scope>NUCLEOTIDE SEQUENCE [LARGE SCALE GENOMIC DNA]</scope>
    <source>
        <strain evidence="1">ISS141</strain>
    </source>
</reference>